<dbReference type="GO" id="GO:0030488">
    <property type="term" value="P:tRNA methylation"/>
    <property type="evidence" value="ECO:0007669"/>
    <property type="project" value="TreeGrafter"/>
</dbReference>
<evidence type="ECO:0000313" key="6">
    <source>
        <dbReference type="Proteomes" id="UP001142055"/>
    </source>
</evidence>
<dbReference type="GO" id="GO:0005634">
    <property type="term" value="C:nucleus"/>
    <property type="evidence" value="ECO:0007669"/>
    <property type="project" value="TreeGrafter"/>
</dbReference>
<dbReference type="PANTHER" id="PTHR13069">
    <property type="entry name" value="ALKYLATED DNA REPAIR PROTEIN ALKB HOMOLOG 8"/>
    <property type="match status" value="1"/>
</dbReference>
<dbReference type="GO" id="GO:0008757">
    <property type="term" value="F:S-adenosylmethionine-dependent methyltransferase activity"/>
    <property type="evidence" value="ECO:0007669"/>
    <property type="project" value="InterPro"/>
</dbReference>
<dbReference type="CDD" id="cd02440">
    <property type="entry name" value="AdoMet_MTases"/>
    <property type="match status" value="1"/>
</dbReference>
<gene>
    <name evidence="5" type="ORF">RDWZM_008921</name>
</gene>
<evidence type="ECO:0000259" key="4">
    <source>
        <dbReference type="Pfam" id="PF08241"/>
    </source>
</evidence>
<feature type="region of interest" description="Disordered" evidence="3">
    <location>
        <begin position="818"/>
        <end position="873"/>
    </location>
</feature>
<dbReference type="Pfam" id="PF08241">
    <property type="entry name" value="Methyltransf_11"/>
    <property type="match status" value="1"/>
</dbReference>
<comment type="caution">
    <text evidence="5">The sequence shown here is derived from an EMBL/GenBank/DDBJ whole genome shotgun (WGS) entry which is preliminary data.</text>
</comment>
<dbReference type="InterPro" id="IPR051422">
    <property type="entry name" value="AlkB_tRNA_MeTrf/Diox"/>
</dbReference>
<feature type="region of interest" description="Disordered" evidence="3">
    <location>
        <begin position="211"/>
        <end position="286"/>
    </location>
</feature>
<dbReference type="Proteomes" id="UP001142055">
    <property type="component" value="Chromosome 3"/>
</dbReference>
<dbReference type="PANTHER" id="PTHR13069:SF37">
    <property type="entry name" value="FIRE DANCER"/>
    <property type="match status" value="1"/>
</dbReference>
<feature type="compositionally biased region" description="Basic residues" evidence="3">
    <location>
        <begin position="30"/>
        <end position="39"/>
    </location>
</feature>
<reference evidence="5" key="1">
    <citation type="submission" date="2022-12" db="EMBL/GenBank/DDBJ databases">
        <title>Genome assemblies of Blomia tropicalis.</title>
        <authorList>
            <person name="Cui Y."/>
        </authorList>
    </citation>
    <scope>NUCLEOTIDE SEQUENCE</scope>
    <source>
        <tissue evidence="5">Adult mites</tissue>
    </source>
</reference>
<evidence type="ECO:0000313" key="5">
    <source>
        <dbReference type="EMBL" id="KAJ6217764.1"/>
    </source>
</evidence>
<dbReference type="AlphaFoldDB" id="A0A9Q0RKI0"/>
<dbReference type="GO" id="GO:0002098">
    <property type="term" value="P:tRNA wobble uridine modification"/>
    <property type="evidence" value="ECO:0007669"/>
    <property type="project" value="TreeGrafter"/>
</dbReference>
<feature type="region of interest" description="Disordered" evidence="3">
    <location>
        <begin position="21"/>
        <end position="43"/>
    </location>
</feature>
<dbReference type="GO" id="GO:0106335">
    <property type="term" value="F:tRNA (5-carboxymethyluridine(34)-5-O)-methyltransferase activity"/>
    <property type="evidence" value="ECO:0007669"/>
    <property type="project" value="TreeGrafter"/>
</dbReference>
<dbReference type="Gene3D" id="3.40.50.150">
    <property type="entry name" value="Vaccinia Virus protein VP39"/>
    <property type="match status" value="2"/>
</dbReference>
<sequence length="1009" mass="114812">MVIINTSTMFTSFQPSSILNRTQRSNSVQRNRRKRRQIKKDRTNSISSRIIALEQAYVHDVYSAIASNSSRPQSPVQSHVKHFIFNEFDSGSILLDIGCGDGKYLNLSSDIVIVGLEHCGEWFKNDQNLIDNHNLLVGDLLYLPFRDELFDGVLCCSVLHHLSTLERRVNALKEIARIMKIGGKVMLTVTSRPNVESQDVLIRVDTTTIMDRSKPNKHSNNIKRDNQLENDGNYGYLKYQNRSNSNSSLNSSCSSNDSSQYDDSSHHYSDSKIMSKPSHETLQSPTNSELENCYSFVKKALKRFSLATNLNSARKSFSGVVSGGGVCTESNRLKLSPSLTSFDEIYPIELRSLEEYDCDDSDEYSSSSSNADSALDSSFARSSSGCVSQTSSNNFFPSSLMSAIKDRLVTLKVQFANSMAWYSSFDSKMNVPLQVNNKNCLNNGKNRKSNDRMNELKHDNLPTSQQHRLSLPASLRNNQETQNERNRINNEHSIRYIKRNKVHALANDTGNLFSSILLNNFNSIGGDIVKQVELNFDNKFVRRRSCFNQKLNSTVDGEDDGGEVQVRIEQSIISSTSNKVDDFQPSERQFLNNKFILQKSFSSESSHRASIECRGYKLIAYYSMPELRTLDSIPQFRLNETFISSDHTAMHDDLLDSMDIKEYLLDSALENDESFEYDQLDCCCIEDLSLNSEIISNQIQNNEDQPIPKSIVNGTELPKTILESEFEESIVEEMKDNPGTLNQTTSSKLACKLLRQRSFSADYQPEMVKFQPELPRRFSASPNIETHRYNNNDHTPHHQQISIESEESFVTIIPAMGRTPCESMTDMTSKDQFTDGEFEEEEEEEKEESDPDNNNNSPNNDIFSYSDDDDENAYCENFSNEMETSEDDTSVSSMLEATIRSVVRSDSNDTRIADELPFELTNNNEKSRSNNKNPFTTTDDDCCNIQFGNSQPRHSPPSTLHQYYHVFREGELENLIEQHVHNLHIIDSFYNECATSWCIIAEKIQVWTI</sequence>
<name>A0A9Q0RKI0_BLOTA</name>
<dbReference type="InterPro" id="IPR013216">
    <property type="entry name" value="Methyltransf_11"/>
</dbReference>
<evidence type="ECO:0000256" key="3">
    <source>
        <dbReference type="SAM" id="MobiDB-lite"/>
    </source>
</evidence>
<feature type="domain" description="Methyltransferase type 11" evidence="4">
    <location>
        <begin position="95"/>
        <end position="186"/>
    </location>
</feature>
<dbReference type="EMBL" id="JAPWDV010000003">
    <property type="protein sequence ID" value="KAJ6217764.1"/>
    <property type="molecule type" value="Genomic_DNA"/>
</dbReference>
<feature type="region of interest" description="Disordered" evidence="3">
    <location>
        <begin position="436"/>
        <end position="458"/>
    </location>
</feature>
<protein>
    <recommendedName>
        <fullName evidence="4">Methyltransferase type 11 domain-containing protein</fullName>
    </recommendedName>
</protein>
<keyword evidence="2" id="KW-0808">Transferase</keyword>
<organism evidence="5 6">
    <name type="scientific">Blomia tropicalis</name>
    <name type="common">Mite</name>
    <dbReference type="NCBI Taxonomy" id="40697"/>
    <lineage>
        <taxon>Eukaryota</taxon>
        <taxon>Metazoa</taxon>
        <taxon>Ecdysozoa</taxon>
        <taxon>Arthropoda</taxon>
        <taxon>Chelicerata</taxon>
        <taxon>Arachnida</taxon>
        <taxon>Acari</taxon>
        <taxon>Acariformes</taxon>
        <taxon>Sarcoptiformes</taxon>
        <taxon>Astigmata</taxon>
        <taxon>Glycyphagoidea</taxon>
        <taxon>Echimyopodidae</taxon>
        <taxon>Blomia</taxon>
    </lineage>
</organism>
<evidence type="ECO:0000256" key="1">
    <source>
        <dbReference type="ARBA" id="ARBA00022603"/>
    </source>
</evidence>
<dbReference type="GO" id="GO:0005737">
    <property type="term" value="C:cytoplasm"/>
    <property type="evidence" value="ECO:0007669"/>
    <property type="project" value="TreeGrafter"/>
</dbReference>
<accession>A0A9Q0RKI0</accession>
<evidence type="ECO:0000256" key="2">
    <source>
        <dbReference type="ARBA" id="ARBA00022679"/>
    </source>
</evidence>
<feature type="compositionally biased region" description="Basic and acidic residues" evidence="3">
    <location>
        <begin position="448"/>
        <end position="458"/>
    </location>
</feature>
<feature type="compositionally biased region" description="Low complexity" evidence="3">
    <location>
        <begin position="243"/>
        <end position="262"/>
    </location>
</feature>
<feature type="compositionally biased region" description="Acidic residues" evidence="3">
    <location>
        <begin position="834"/>
        <end position="851"/>
    </location>
</feature>
<dbReference type="OMA" id="AYYSMPE"/>
<dbReference type="GO" id="GO:0000049">
    <property type="term" value="F:tRNA binding"/>
    <property type="evidence" value="ECO:0007669"/>
    <property type="project" value="TreeGrafter"/>
</dbReference>
<proteinExistence type="predicted"/>
<keyword evidence="6" id="KW-1185">Reference proteome</keyword>
<dbReference type="SUPFAM" id="SSF53335">
    <property type="entry name" value="S-adenosyl-L-methionine-dependent methyltransferases"/>
    <property type="match status" value="1"/>
</dbReference>
<dbReference type="InterPro" id="IPR029063">
    <property type="entry name" value="SAM-dependent_MTases_sf"/>
</dbReference>
<keyword evidence="1" id="KW-0489">Methyltransferase</keyword>